<feature type="region of interest" description="Disordered" evidence="1">
    <location>
        <begin position="1"/>
        <end position="46"/>
    </location>
</feature>
<dbReference type="Proteomes" id="UP000293045">
    <property type="component" value="Unassembled WGS sequence"/>
</dbReference>
<feature type="compositionally biased region" description="Low complexity" evidence="1">
    <location>
        <begin position="167"/>
        <end position="192"/>
    </location>
</feature>
<comment type="caution">
    <text evidence="2">The sequence shown here is derived from an EMBL/GenBank/DDBJ whole genome shotgun (WGS) entry which is preliminary data.</text>
</comment>
<reference evidence="2 3" key="1">
    <citation type="submission" date="2017-12" db="EMBL/GenBank/DDBJ databases">
        <authorList>
            <person name="Pombert J.-F."/>
            <person name="Haag K.L."/>
            <person name="Ebert D."/>
        </authorList>
    </citation>
    <scope>NUCLEOTIDE SEQUENCE [LARGE SCALE GENOMIC DNA]</scope>
    <source>
        <strain evidence="2">IL-BN-2</strain>
    </source>
</reference>
<evidence type="ECO:0000313" key="3">
    <source>
        <dbReference type="Proteomes" id="UP000293045"/>
    </source>
</evidence>
<feature type="region of interest" description="Disordered" evidence="1">
    <location>
        <begin position="161"/>
        <end position="192"/>
    </location>
</feature>
<evidence type="ECO:0000256" key="1">
    <source>
        <dbReference type="SAM" id="MobiDB-lite"/>
    </source>
</evidence>
<dbReference type="AlphaFoldDB" id="A0A4Q9KQ75"/>
<protein>
    <submittedName>
        <fullName evidence="2">Uncharacterized protein</fullName>
    </submittedName>
</protein>
<evidence type="ECO:0000313" key="2">
    <source>
        <dbReference type="EMBL" id="TBT96505.1"/>
    </source>
</evidence>
<organism evidence="2 3">
    <name type="scientific">Hamiltosporidium magnivora</name>
    <dbReference type="NCBI Taxonomy" id="148818"/>
    <lineage>
        <taxon>Eukaryota</taxon>
        <taxon>Fungi</taxon>
        <taxon>Fungi incertae sedis</taxon>
        <taxon>Microsporidia</taxon>
        <taxon>Dubosqiidae</taxon>
        <taxon>Hamiltosporidium</taxon>
    </lineage>
</organism>
<dbReference type="VEuPathDB" id="MicrosporidiaDB:CWI39_3756p0010"/>
<proteinExistence type="predicted"/>
<accession>A0A4Q9KQ75</accession>
<sequence>DNNNTNNTKDNNNDNNNNDNNTNNTKDNNNTNNTKDNNNTNTHTNNTNDSLVSRYCVKGNLMVYDPLLLKKISYYILKDLRGVLNYSILSNNDNFFMIFVNKFIVREEIVMYCKCCGCLECRVLDVERCGCVGVGGGVDSGVDSGVGDSGVDSSRYGDKYYSDKGSNKGSNNNNILNNTKDNNNNNNKDNNILNTPTITPTINTNTPFVISSIPCYFPLNIKYSLGVLDCYNYNKSTFNIQMVIPGILRVLSGSEWVLRVYKNKNSNNMSLICFESNKSVRIKIRSGKKYVILCRDGCVDVVGVFGIDKCYDSFMIPIWINNKDIDLNS</sequence>
<dbReference type="VEuPathDB" id="MicrosporidiaDB:CWI36_2144p0010"/>
<gene>
    <name evidence="2" type="ORF">CWI39_3756p0010</name>
</gene>
<name>A0A4Q9KQ75_9MICR</name>
<feature type="non-terminal residue" evidence="2">
    <location>
        <position position="1"/>
    </location>
</feature>
<dbReference type="EMBL" id="PIXR01003756">
    <property type="protein sequence ID" value="TBT96505.1"/>
    <property type="molecule type" value="Genomic_DNA"/>
</dbReference>
<feature type="non-terminal residue" evidence="2">
    <location>
        <position position="329"/>
    </location>
</feature>